<dbReference type="HOGENOM" id="CLU_155761_4_0_2"/>
<dbReference type="AlphaFoldDB" id="F8AJI8"/>
<dbReference type="NCBIfam" id="TIGR00053">
    <property type="entry name" value="YafQ family addiction module toxin"/>
    <property type="match status" value="1"/>
</dbReference>
<dbReference type="Pfam" id="PF05016">
    <property type="entry name" value="ParE_toxin"/>
    <property type="match status" value="1"/>
</dbReference>
<dbReference type="InterPro" id="IPR035093">
    <property type="entry name" value="RelE/ParE_toxin_dom_sf"/>
</dbReference>
<protein>
    <recommendedName>
        <fullName evidence="4">Addiction module toxin, RelE/StbE family</fullName>
    </recommendedName>
</protein>
<reference evidence="2" key="1">
    <citation type="submission" date="2011-05" db="EMBL/GenBank/DDBJ databases">
        <title>Complete sequence of chromosome of Methanothermococcus okinawensis IH1.</title>
        <authorList>
            <consortium name="US DOE Joint Genome Institute"/>
            <person name="Lucas S."/>
            <person name="Han J."/>
            <person name="Lapidus A."/>
            <person name="Cheng J.-F."/>
            <person name="Goodwin L."/>
            <person name="Pitluck S."/>
            <person name="Peters L."/>
            <person name="Mikhailova N."/>
            <person name="Held B."/>
            <person name="Han C."/>
            <person name="Tapia R."/>
            <person name="Land M."/>
            <person name="Hauser L."/>
            <person name="Kyrpides N."/>
            <person name="Ivanova N."/>
            <person name="Pagani I."/>
            <person name="Sieprawska-Lupa M."/>
            <person name="Takai K."/>
            <person name="Miyazaki J."/>
            <person name="Whitman W."/>
            <person name="Woyke T."/>
        </authorList>
    </citation>
    <scope>NUCLEOTIDE SEQUENCE</scope>
    <source>
        <strain evidence="2">IH1</strain>
    </source>
</reference>
<proteinExistence type="predicted"/>
<dbReference type="STRING" id="647113.Metok_1206"/>
<dbReference type="eggNOG" id="arCOG02414">
    <property type="taxonomic scope" value="Archaea"/>
</dbReference>
<dbReference type="InterPro" id="IPR004386">
    <property type="entry name" value="Toxin_YafQ-like"/>
</dbReference>
<keyword evidence="3" id="KW-1185">Reference proteome</keyword>
<organism evidence="2 3">
    <name type="scientific">Methanothermococcus okinawensis (strain DSM 14208 / JCM 11175 / IH1)</name>
    <dbReference type="NCBI Taxonomy" id="647113"/>
    <lineage>
        <taxon>Archaea</taxon>
        <taxon>Methanobacteriati</taxon>
        <taxon>Methanobacteriota</taxon>
        <taxon>Methanomada group</taxon>
        <taxon>Methanococci</taxon>
        <taxon>Methanococcales</taxon>
        <taxon>Methanococcaceae</taxon>
        <taxon>Methanothermococcus</taxon>
    </lineage>
</organism>
<evidence type="ECO:0000313" key="3">
    <source>
        <dbReference type="Proteomes" id="UP000009296"/>
    </source>
</evidence>
<evidence type="ECO:0000256" key="1">
    <source>
        <dbReference type="ARBA" id="ARBA00022649"/>
    </source>
</evidence>
<dbReference type="Gene3D" id="3.30.2310.20">
    <property type="entry name" value="RelE-like"/>
    <property type="match status" value="1"/>
</dbReference>
<dbReference type="EMBL" id="CP002792">
    <property type="protein sequence ID" value="AEH07174.1"/>
    <property type="molecule type" value="Genomic_DNA"/>
</dbReference>
<accession>F8AJI8</accession>
<dbReference type="RefSeq" id="WP_013867357.1">
    <property type="nucleotide sequence ID" value="NC_015636.1"/>
</dbReference>
<dbReference type="KEGG" id="mok:Metok_1206"/>
<evidence type="ECO:0000313" key="2">
    <source>
        <dbReference type="EMBL" id="AEH07174.1"/>
    </source>
</evidence>
<sequence length="101" mass="12191">MYDIEIMPSLDRAITKLSKKDRKKVEIILKKISEIAKNPHHYKNLRKPMEDFKRVHIDKSFVLIFTVDDNEKKVIFVDFAHHDEIYTNKRLLKVIEKLRKD</sequence>
<name>F8AJI8_METOI</name>
<keyword evidence="1" id="KW-1277">Toxin-antitoxin system</keyword>
<dbReference type="InterPro" id="IPR007712">
    <property type="entry name" value="RelE/ParE_toxin"/>
</dbReference>
<dbReference type="OrthoDB" id="65163at2157"/>
<dbReference type="Proteomes" id="UP000009296">
    <property type="component" value="Chromosome"/>
</dbReference>
<dbReference type="GeneID" id="10773362"/>
<dbReference type="SUPFAM" id="SSF143011">
    <property type="entry name" value="RelE-like"/>
    <property type="match status" value="1"/>
</dbReference>
<evidence type="ECO:0008006" key="4">
    <source>
        <dbReference type="Google" id="ProtNLM"/>
    </source>
</evidence>
<gene>
    <name evidence="2" type="ordered locus">Metok_1206</name>
</gene>